<dbReference type="PROSITE" id="PS00012">
    <property type="entry name" value="PHOSPHOPANTETHEINE"/>
    <property type="match status" value="5"/>
</dbReference>
<dbReference type="GO" id="GO:0047527">
    <property type="term" value="F:2,3-dihydroxybenzoate-serine ligase activity"/>
    <property type="evidence" value="ECO:0007669"/>
    <property type="project" value="TreeGrafter"/>
</dbReference>
<dbReference type="GO" id="GO:0009366">
    <property type="term" value="C:enterobactin synthetase complex"/>
    <property type="evidence" value="ECO:0007669"/>
    <property type="project" value="TreeGrafter"/>
</dbReference>
<comment type="similarity">
    <text evidence="2">Belongs to the ATP-dependent AMP-binding enzyme family.</text>
</comment>
<dbReference type="GO" id="GO:0072330">
    <property type="term" value="P:monocarboxylic acid biosynthetic process"/>
    <property type="evidence" value="ECO:0007669"/>
    <property type="project" value="UniProtKB-ARBA"/>
</dbReference>
<evidence type="ECO:0000256" key="8">
    <source>
        <dbReference type="SAM" id="MobiDB-lite"/>
    </source>
</evidence>
<feature type="region of interest" description="Disordered" evidence="8">
    <location>
        <begin position="262"/>
        <end position="283"/>
    </location>
</feature>
<dbReference type="InterPro" id="IPR010071">
    <property type="entry name" value="AA_adenyl_dom"/>
</dbReference>
<dbReference type="InterPro" id="IPR000873">
    <property type="entry name" value="AMP-dep_synth/lig_dom"/>
</dbReference>
<dbReference type="Gene3D" id="1.10.1200.10">
    <property type="entry name" value="ACP-like"/>
    <property type="match status" value="5"/>
</dbReference>
<dbReference type="Pfam" id="PF08892">
    <property type="entry name" value="YqcI_YcgG"/>
    <property type="match status" value="1"/>
</dbReference>
<dbReference type="InterPro" id="IPR010060">
    <property type="entry name" value="NRPS_synth"/>
</dbReference>
<evidence type="ECO:0000256" key="5">
    <source>
        <dbReference type="ARBA" id="ARBA00022737"/>
    </source>
</evidence>
<keyword evidence="5" id="KW-0677">Repeat</keyword>
<dbReference type="EMBL" id="FOAJ01000001">
    <property type="protein sequence ID" value="SEK23968.1"/>
    <property type="molecule type" value="Genomic_DNA"/>
</dbReference>
<dbReference type="InterPro" id="IPR009081">
    <property type="entry name" value="PP-bd_ACP"/>
</dbReference>
<feature type="domain" description="Carrier" evidence="9">
    <location>
        <begin position="5542"/>
        <end position="5616"/>
    </location>
</feature>
<accession>A0A1H7FDB2</accession>
<dbReference type="FunFam" id="1.10.1200.10:FF:000005">
    <property type="entry name" value="Nonribosomal peptide synthetase 1"/>
    <property type="match status" value="3"/>
</dbReference>
<feature type="domain" description="Carrier" evidence="9">
    <location>
        <begin position="3419"/>
        <end position="3494"/>
    </location>
</feature>
<keyword evidence="3" id="KW-0596">Phosphopantetheine</keyword>
<evidence type="ECO:0000256" key="4">
    <source>
        <dbReference type="ARBA" id="ARBA00022553"/>
    </source>
</evidence>
<dbReference type="Pfam" id="PF00668">
    <property type="entry name" value="Condensation"/>
    <property type="match status" value="6"/>
</dbReference>
<keyword evidence="11" id="KW-1185">Reference proteome</keyword>
<dbReference type="InterPro" id="IPR014988">
    <property type="entry name" value="Uncharacterised_YqcI/YcgG"/>
</dbReference>
<evidence type="ECO:0000313" key="10">
    <source>
        <dbReference type="EMBL" id="SEK23968.1"/>
    </source>
</evidence>
<dbReference type="Proteomes" id="UP000199120">
    <property type="component" value="Unassembled WGS sequence"/>
</dbReference>
<dbReference type="NCBIfam" id="TIGR01720">
    <property type="entry name" value="NRPS-para261"/>
    <property type="match status" value="2"/>
</dbReference>
<dbReference type="SUPFAM" id="SSF52777">
    <property type="entry name" value="CoA-dependent acyltransferases"/>
    <property type="match status" value="12"/>
</dbReference>
<feature type="compositionally biased region" description="Low complexity" evidence="8">
    <location>
        <begin position="264"/>
        <end position="283"/>
    </location>
</feature>
<evidence type="ECO:0000256" key="6">
    <source>
        <dbReference type="ARBA" id="ARBA00022832"/>
    </source>
</evidence>
<dbReference type="InterPro" id="IPR023213">
    <property type="entry name" value="CAT-like_dom_sf"/>
</dbReference>
<dbReference type="FunFam" id="3.40.50.980:FF:000002">
    <property type="entry name" value="Enterobactin synthetase component F"/>
    <property type="match status" value="2"/>
</dbReference>
<dbReference type="CDD" id="cd12116">
    <property type="entry name" value="A_NRPS_Ta1_like"/>
    <property type="match status" value="1"/>
</dbReference>
<evidence type="ECO:0000256" key="3">
    <source>
        <dbReference type="ARBA" id="ARBA00022450"/>
    </source>
</evidence>
<dbReference type="PANTHER" id="PTHR45527:SF14">
    <property type="entry name" value="PLIPASTATIN SYNTHASE SUBUNIT B"/>
    <property type="match status" value="1"/>
</dbReference>
<dbReference type="NCBIfam" id="NF003417">
    <property type="entry name" value="PRK04813.1"/>
    <property type="match status" value="5"/>
</dbReference>
<dbReference type="NCBIfam" id="NF004282">
    <property type="entry name" value="PRK05691.1"/>
    <property type="match status" value="6"/>
</dbReference>
<dbReference type="FunFam" id="3.40.50.12780:FF:000013">
    <property type="entry name" value="Long-chain-fatty-acid--AMP ligase FadD32"/>
    <property type="match status" value="1"/>
</dbReference>
<dbReference type="GO" id="GO:0009239">
    <property type="term" value="P:enterobactin biosynthetic process"/>
    <property type="evidence" value="ECO:0007669"/>
    <property type="project" value="TreeGrafter"/>
</dbReference>
<dbReference type="CDD" id="cd17643">
    <property type="entry name" value="A_NRPS_Cytc1-like"/>
    <property type="match status" value="1"/>
</dbReference>
<dbReference type="Gene3D" id="3.30.559.30">
    <property type="entry name" value="Nonribosomal peptide synthetase, condensation domain"/>
    <property type="match status" value="6"/>
</dbReference>
<dbReference type="FunFam" id="2.30.38.10:FF:000001">
    <property type="entry name" value="Non-ribosomal peptide synthetase PvdI"/>
    <property type="match status" value="3"/>
</dbReference>
<gene>
    <name evidence="10" type="ORF">SAMN05192542_101281</name>
</gene>
<dbReference type="Pfam" id="PF00501">
    <property type="entry name" value="AMP-binding"/>
    <property type="match status" value="5"/>
</dbReference>
<sequence>MQFENDANASTASQTADPQDWRARVIHGSELGPSSLPGWLDGSYQTLREHVLDDAYPCFFGTQAERRGEMFYAFVEGRDIAMLPQTMAKFAELASQPEFEKNNVAIFFEPDPQPLTHDEYREHFWQVLQHLHDHDPHPAADHQHAPSDPQWEFSFGGVEMFVVCACPSFQQRVSRNLGPGMVLLFQPRSVFVDKITNRVIGKQARQQVRKRLDVWDRIAAHPDLGFYGEPGNLEWKQYFLPDDNAPAAGLCPFLSRGQRRQAKPAAPAPVADPDADPAGDGATPPTILHALAHHVATRPDATAITFLADGESIEQTLTYAELDARARNLAASLAAQADAGERALLLLPSGLDYVVSFFACLYAGIIAVPAYPAETSNAQHFARLKAMLADCGPRLLLTDEKHASLLGNFGPDALAGDAKVVVPSRCAEPQADAASPRFDAAEPQTIAFLQYTSGSTALPKGVIVTHANIAANEEAIRETMQFTRDDVMVAWLPLYHDMGMIGGLLAPLYCGFPVVLMAPQAFLATPRRWLAAIARYRATVSGGPDFAYQLCVDRIRDRQLADLDLSSWRVAFCGAEPIRPKTMASFAERFAPAGFSRHALYPCYGLAEATLLVTGVVRMAGAAAVGFDAHALARGRAERTPDGTPLIDCGRTARRHRVRIVDPATGEPVADGAVGEIWFGGPSVTAGYWRNDAATADTFVEVADAADGPGRWLRTGDLGFRSGARVFVSGRLKDVIIVRGQNLYPQDIEGTLAERVDGFRKGRIAAFAVEHDGVEGIGVAAEIPRGRTGAEDFRDLYDAVNRAVADVYGEPVQLVLLLAPGDLPRTSSGKLRRRACLSAWRDGALTPLAVLQRDGALAALRRRTPYRPCADDRQRRIARIWEAVLGVDAIGIDDDFFELGGDSLGAARVAARLAVEFATDAEPGFVFAARTIATQASRLQAGEAAEGARLSIHARRPDGDAVREFPLTGGQQALWFLWQLDRDSHAYNVTGRARLTGPVDVDRLQRAVAAVVGQHEVLRTRFVEIDGEPCQRVTDQVAYGWRTGDVRASDANGRAASVDAFLADDAATPFDLEAGPLLRVGLVRETADAWTLGIATHHIVSDAASFGLVLSAMVAWYEHLGGLRAAPAQPAVQFGDYARWERAASNVERADKQLDYWRQQLGVDHTPLELPFDRARQPQRGGSAGQVATRLAPASHDRLARFAREHGTTLPAVLLAAYAIVLYRYSGQPAVRIGVPVSLRRHVETEQLIGYLINTVVVSAQLNGGARFADVVRDVHARLADAQTHCDVPFHQVVAALQPERIAGVTPLFQAMFNMERPDDATPERCADLALSDVSGQSEANRFDLVLNAIESRDGLRFAFNFPADLFDPATVERIAAHFVETLDQLTATPARAIGSCGLTIDYAERERVPAAHPFDPVPLRIARRAALQPAAPALQCEDDALTYGQLDAWSSDIARRLAAAGAAADVRVGLCVERSPGLVAGLLGILRAGAAFVPLDPDYPAARLRDMLDDAGVACVLSDERSAARLATLFDGRSRVDIGTLPPAGQPAVGFATPAIHPDQLAYVIYTSGSTGKPKGVAISHRALSLHLDDFLATYALDASDRQLHSSTVNFDVALHEIFPALIQGGQVLMRGAQMWDLETMSRRLVDGRVTFARIPTAYWRQWLRNPPAADALAALRQITVGGEALPGDALAQWRGGALAHIRLDNLYGPTETTIACLYRQTVDDDALHAAAPIGRPYPSRTAFVLDANGNEMPVGGPGELYVGGDTLARGYLNRPALSAERFVPDPFAQDGSRLYRTGDLVRRRLDGTVEFLGRVDDQIKLRGFRIEPGEIEAALRRLNGVADAAVEVRGAGEKRRLVGYVVGGETAPGVDEIRRSLEAQLPGYMVPTAYVMLDAMPVMPNGKIDRRALPEPVHTVGETRVEARNDVERTLLSIWHGVLGRTDHGVTENFFELGGDSILSLQIVARARQAGLKLSARQVFEHPTVEGLARVARAAHGETRRAEIRTPLPLTPIQQMFFERFPHGESHWNQTVLLSVTGALDVAALEQVLAAQIDAHDALRLRFSRDEEGRWHQQVTERETQPVLALFDLRGRLDWKAELEAQCARLQGGLDIERGPLIRAGYFTLEGEARLLLTVHHLAVDGVSWRVLLEELRQGIERAARGEPMNWFASTPWSAWVESQAQYAQRDAVKQEAKWWRESLHEASIAWPEAREKTTGKTEPVVLKLDPIRTRELLQDVPGTSRMSVEEVLLASLARTLGESYGPNGVLISLEGHGREIPDDALATELDLSRTVGWFTTRYPVWLKRSDDTGAILRETKSRIRAAPHRGLHFGLLREELKDLPQPQVSFNYLGQFDQSIGGDNRFAFAGELHGESMAQTGESPYVLDLNALVAGGELTLAWDYDAARVDAEQVEHLVSRFDENLSALVAHCMNAGPLITAADFPLSGLTDAQLDALALPLPAVDDLYPATPLQQGLLFHTLLDKRPGLYVNQKRLTFEGRLDARAMRDAWQAALNRHAVLRTRFEWRHDGPALQVVDARLALPFDPHDWSALTADVYETRLANWLRDDARRGFDLSRAPLVRVALFARPDGGHDLVWTNHHILTDGWSAAQLLGEISRDYALRCAGSRLDVAPVPYRNYVAWRARQDDSLDWWSARRAEADDPAQLADAIGASEPNEAHEPREPHEQPLLSDRELPAASVHALTSAARRAHVTLNTLLQGAWAILLARYSGRRQVAFGVTVSGRPPELPGIETMIGLFINSLPVWVDVRNDAPLDAWLGRLQQYNAELRLREHTPLDALKRHLGGAGAEPFDSLLIFENYPVETGLRRFGDRLTLGAWQSFERTHYPLSLTITADGESIRLAWIADPAHVDAATLERIANAYVRIASALAGGDTARVGDVGVPSEPSRPVPLESHHGLPLLARFAAEARRRPAARAVSCDGRHLTYDGLDRLSNRIANVLLRAGVPREARVALCTARSADMVGGLLGVLKAGAAYVPLDPAYPAARLSDMLDDSRVEWIVTDARNAASGHPCFEGRRIVVIEAVRDAADGADEAPDVAIESAQLAYVIYTSGSTGRPKGVGISHDALGRFLAGVGARIGLRPGDRMLAATTLSFDIAGLELYLPLVCGAQVEIAPRDVVQDGHRFARWVERADGTVLQATPSGWRNLLEGGWAGQRGMTALCGGEALPRDLADALLARGVTLWNLYGPTETTIWSTVGLIRAGEPVTLGEPLHDTVLRVLGADGAEAPPGGMGELCIGGAMLARGYVGRPALTAERFVPDPHGDGARLYRTGDLVRRHADGSLAYLGRADQQVKLHGYRIEPGEVEAVLRRMPGVRDAVVVVRGHAIDARLTGYVAVGPDAGDAAMTADTLRAFASARLPAHMVPGAWGLLDALPLTPNGKVDRRRLPDPDAAAATWEAPRGEAETTLAALWSQVLGVERVGRRDDFFALGGHSLLAVRMTSRVRQALARDVTLQTVFRHPSLAAFADAVRALAPIDGEAAGSTTTREAPRDDRGYPLSHAQERLWFLWKLAPQSAAYHMAGALRLTGPLDRAALKHALDTLVERHASLRTRFASDDGVATQAIVAAAAYGWSEHDLGGIGLGIGEAARDARLQTLLEAAASEPFDLERGPVFRASLVELTPDAHVLQFAMHHIVSDGWSQTILLREFGELYAAAVEARPPQLPPLPRQYAEYARDERERADDARIASDLDWWREQLGATHPVLVLPSTRKAADERHERSDRGGRQLAELTPAQWDRVKALANRHHATPFMVLLAAYALLLQRLGGQDDVRIGFPVAGRDRADVERVVGFFVNTLVARVRVSPRQPFAALLAGVRDTVIDAQSHGNVPFATLIDALQPTRSLGQTPLFQAMFNFEPGLDASALRLPGLTVEPVETDRAFAQFDLSLHVREHADGARLSMVYASDRFDAATVERWLGYYVRVLETAVDDAPRATGNVALLSGDEHASHVALGRCDADYGTPEPVHRLIAKQARTRPHAQAVVYRDSVLTYAELDAAANRVAHRLAALGVGPDVCVGIAAERSTEMVVGLLGILKAGGAYVPLDPDYPRERLSYMLDDSGVRLLLTQSRLRSRLPVPAGVDVLELDAADLSGEPPTDPGVTVHGDNLAYVIYTSGSTGKPKGAANRHDALYNRLAWMQSAYRLDDTDTVLQKTPFSFDVSVWEFFWPLMVGARLAMAEPGAHREPRRLVELIGRHRVTTLHFVPSMLQAFVEHEGAGACDGLKRVICSGEALPAELANRAQRTLPRAALYNLYGPTEAAIDVTHWTCRAGDDSVPIGRPIGNVTTYVLDGAMNVVPPGAAGELYLGGAGLARGYLHRAVLTAERFVPDPFDTEGGRLYRTGDLARWNGEGALEYLGRIDHQVKVRGFRIEPGEIEAQLLAQAGVRDAVVTAHAGPGGTRLVAYVTAQAGGTLAAQPLRERLAVVLPDYMVPGAIVVLDALPLNPNGKVDRRALPAPDAVAREYEAPAGDVETALARIWQQVLGVEQVGRHDNFFELGGDSILSLKVVERAARAGFALAPRDLFEQQTVAALAARVSVVSVAGQPGVEARIEPVPADRRATLPLSHAQQRQWFLWNLQPDSSAYHIAGGLRVRGPLDADAARAAFDAICARHDVLRTTFGQTENGLPAQTVHASMPVDWRVARVDAADAQTVAQAFAAGPFDLASGPLMRVALLELADDEHLLVLVMHHIVSDAWSIELIVDEFVAHYAAVQESRAVNAEPLPLQYGDYAAWQRARLDGGEAARQLAYWRGLLGGEHPVLALPADGPRRPLAERRAARHEIALPAALTDAVRAQARARNTTPFVVFLAALHALLHRYTGQRRVRTGVPVANRHHPDTQRLIGFFVNTQVLQADIEPATTLAQLMRELGERAADAQTHQDLPFDVLVDALGVERSLTHTPLFQVMYNHVRREWRSLRAIRGLDVEPYVVAGGTAQFELMLETREEADGALVASLRYARDLFHEETIARMGRHYRALLEAVVCDPATAIGEVGLLDDGERGTLLEWGSACSVDEATLPLHGQIARQAARRADAVAVVCEGHALGYGELNARANRLAHRLIALGVGPEVRVGLAMERSLELVVGLLAILKAGGAYVPLDPSYPQDRLAYMIRDSGIALLLAQSSVVERLPSSSNVQTLLVDALDVADEPATDPVVAVHESNLAYVIYTSGSTGRPKGAQLTHRNVARLLTSTQHGFDFNENDVWTLFHSYAFDFSVWEIFGALCHGGRLVVVPYLVSRSPEEFVELLHREQVTVLNQTPSAFRQLMAVPGLYDGKNLSLRLVIFGGEALEPQTLRPWFDHFGDAKPRLVNMYGITETTVHVTYRPITQADLNGQRSPVGERIQDLGVYVLDAQMNLSPVGVEGELYVSGEGLSRGYLNRAGLTAERFVPNPFAEDGSRLYRTGDLARWNAQGELEYAGRLDHQVKVRGFRIELGEIEAQLLKQSGVSEAVVLTQESASGTRLIGYVTAHNDALLDGQSLRSQLAQTLPDYMVPSVVMVLDSLPLTPNGKLDRRALPEPEHAVAEAHIEARNDVERTLLSIWHGVLGRTDHGVTENFFELGGDSILSLQIVARARQAGLKLSARQVFEHPTVEGLARVARAAHGETRRAEIRTPLPLTPIQQMFFERFPHGESHWNQTVLLSVTGALDVAALEQVLAAQVDAHDALRLRFSRDEEGRWHQQVTERETQPVLALFDLRGHADWKAELEAQCARLQGGLDIERGPLIRAGYFTLENEARLLLTVHHLAVDGVSWRVLLEELRQGIERAARGEPVNWLASTPWSAWVESQAQYAQRDAVKQEAKWWRESLQAASVAWTEAHEKMTGKTEPVLLKLDPIRTRELLQDVPGTSRMSVEEVLLASLARTLGESYGPNGVLISLEGHGREIPDDALATELDLSRTVGWFTTRYPVWLKRSDDTGAILRETKSRIRAVPHRGLHFGLLREELKDLPQPQVSFNYLGQFDQSIGGDNRFAFAGEPHGESMAHTGESPYVLDLNALVAGGELTLAWDYDATRLDAEQVEHLVVRFDKNLSALVAHCLNAAPTVTATDFDIDISQQELDQFLEQLSD</sequence>
<dbReference type="PROSITE" id="PS00455">
    <property type="entry name" value="AMP_BINDING"/>
    <property type="match status" value="4"/>
</dbReference>
<dbReference type="CDD" id="cd17646">
    <property type="entry name" value="A_NRPS_AB3403-like"/>
    <property type="match status" value="1"/>
</dbReference>
<dbReference type="GO" id="GO:0008610">
    <property type="term" value="P:lipid biosynthetic process"/>
    <property type="evidence" value="ECO:0007669"/>
    <property type="project" value="InterPro"/>
</dbReference>
<dbReference type="InterPro" id="IPR036736">
    <property type="entry name" value="ACP-like_sf"/>
</dbReference>
<evidence type="ECO:0000256" key="2">
    <source>
        <dbReference type="ARBA" id="ARBA00006432"/>
    </source>
</evidence>
<dbReference type="Gene3D" id="3.30.559.10">
    <property type="entry name" value="Chloramphenicol acetyltransferase-like domain"/>
    <property type="match status" value="6"/>
</dbReference>
<dbReference type="InterPro" id="IPR020806">
    <property type="entry name" value="PKS_PP-bd"/>
</dbReference>
<dbReference type="FunFam" id="3.40.50.12780:FF:000012">
    <property type="entry name" value="Non-ribosomal peptide synthetase"/>
    <property type="match status" value="3"/>
</dbReference>
<dbReference type="NCBIfam" id="TIGR01733">
    <property type="entry name" value="AA-adenyl-dom"/>
    <property type="match status" value="4"/>
</dbReference>
<dbReference type="Pfam" id="PF13193">
    <property type="entry name" value="AMP-binding_C"/>
    <property type="match status" value="4"/>
</dbReference>
<dbReference type="InterPro" id="IPR001242">
    <property type="entry name" value="Condensation_dom"/>
</dbReference>
<dbReference type="InterPro" id="IPR006162">
    <property type="entry name" value="Ppantetheine_attach_site"/>
</dbReference>
<keyword evidence="7" id="KW-0443">Lipid metabolism</keyword>
<dbReference type="FunFam" id="3.40.50.980:FF:000001">
    <property type="entry name" value="Non-ribosomal peptide synthetase"/>
    <property type="match status" value="4"/>
</dbReference>
<comment type="cofactor">
    <cofactor evidence="1">
        <name>pantetheine 4'-phosphate</name>
        <dbReference type="ChEBI" id="CHEBI:47942"/>
    </cofactor>
</comment>
<dbReference type="GO" id="GO:0005829">
    <property type="term" value="C:cytosol"/>
    <property type="evidence" value="ECO:0007669"/>
    <property type="project" value="TreeGrafter"/>
</dbReference>
<dbReference type="CDD" id="cd05931">
    <property type="entry name" value="FAAL"/>
    <property type="match status" value="1"/>
</dbReference>
<organism evidence="10 11">
    <name type="scientific">Paraburkholderia caballeronis</name>
    <dbReference type="NCBI Taxonomy" id="416943"/>
    <lineage>
        <taxon>Bacteria</taxon>
        <taxon>Pseudomonadati</taxon>
        <taxon>Pseudomonadota</taxon>
        <taxon>Betaproteobacteria</taxon>
        <taxon>Burkholderiales</taxon>
        <taxon>Burkholderiaceae</taxon>
        <taxon>Paraburkholderia</taxon>
    </lineage>
</organism>
<dbReference type="Gene3D" id="3.40.50.980">
    <property type="match status" value="8"/>
</dbReference>
<dbReference type="InterPro" id="IPR040097">
    <property type="entry name" value="FAAL/FAAC"/>
</dbReference>
<dbReference type="FunFam" id="1.10.1200.10:FF:000016">
    <property type="entry name" value="Non-ribosomal peptide synthase"/>
    <property type="match status" value="1"/>
</dbReference>
<dbReference type="SUPFAM" id="SSF56801">
    <property type="entry name" value="Acetyl-CoA synthetase-like"/>
    <property type="match status" value="5"/>
</dbReference>
<dbReference type="InterPro" id="IPR045851">
    <property type="entry name" value="AMP-bd_C_sf"/>
</dbReference>
<feature type="compositionally biased region" description="Basic and acidic residues" evidence="8">
    <location>
        <begin position="3731"/>
        <end position="3744"/>
    </location>
</feature>
<feature type="compositionally biased region" description="Polar residues" evidence="8">
    <location>
        <begin position="1"/>
        <end position="17"/>
    </location>
</feature>
<dbReference type="FunFam" id="3.30.300.30:FF:000010">
    <property type="entry name" value="Enterobactin synthetase component F"/>
    <property type="match status" value="3"/>
</dbReference>
<dbReference type="PANTHER" id="PTHR45527">
    <property type="entry name" value="NONRIBOSOMAL PEPTIDE SYNTHETASE"/>
    <property type="match status" value="1"/>
</dbReference>
<dbReference type="CDD" id="cd19543">
    <property type="entry name" value="DCL_NRPS"/>
    <property type="match status" value="1"/>
</dbReference>
<dbReference type="CDD" id="cd19531">
    <property type="entry name" value="LCL_NRPS-like"/>
    <property type="match status" value="3"/>
</dbReference>
<dbReference type="GO" id="GO:0043041">
    <property type="term" value="P:amino acid activation for nonribosomal peptide biosynthetic process"/>
    <property type="evidence" value="ECO:0007669"/>
    <property type="project" value="TreeGrafter"/>
</dbReference>
<dbReference type="InterPro" id="IPR020845">
    <property type="entry name" value="AMP-binding_CS"/>
</dbReference>
<dbReference type="STRING" id="416943.SAMN05445871_5982"/>
<dbReference type="GO" id="GO:0006631">
    <property type="term" value="P:fatty acid metabolic process"/>
    <property type="evidence" value="ECO:0007669"/>
    <property type="project" value="UniProtKB-KW"/>
</dbReference>
<dbReference type="SUPFAM" id="SSF47336">
    <property type="entry name" value="ACP-like"/>
    <property type="match status" value="5"/>
</dbReference>
<dbReference type="Gene3D" id="3.30.300.30">
    <property type="match status" value="5"/>
</dbReference>
<proteinExistence type="inferred from homology"/>
<evidence type="ECO:0000313" key="11">
    <source>
        <dbReference type="Proteomes" id="UP000199120"/>
    </source>
</evidence>
<feature type="region of interest" description="Disordered" evidence="8">
    <location>
        <begin position="3728"/>
        <end position="3748"/>
    </location>
</feature>
<keyword evidence="6" id="KW-0276">Fatty acid metabolism</keyword>
<feature type="region of interest" description="Disordered" evidence="8">
    <location>
        <begin position="1"/>
        <end position="20"/>
    </location>
</feature>
<dbReference type="GO" id="GO:0031177">
    <property type="term" value="F:phosphopantetheine binding"/>
    <property type="evidence" value="ECO:0007669"/>
    <property type="project" value="InterPro"/>
</dbReference>
<dbReference type="Gene3D" id="3.40.50.12780">
    <property type="entry name" value="N-terminal domain of ligase-like"/>
    <property type="match status" value="1"/>
</dbReference>
<dbReference type="SMART" id="SM00823">
    <property type="entry name" value="PKS_PP"/>
    <property type="match status" value="5"/>
</dbReference>
<evidence type="ECO:0000256" key="7">
    <source>
        <dbReference type="ARBA" id="ARBA00023098"/>
    </source>
</evidence>
<evidence type="ECO:0000256" key="1">
    <source>
        <dbReference type="ARBA" id="ARBA00001957"/>
    </source>
</evidence>
<dbReference type="InterPro" id="IPR025110">
    <property type="entry name" value="AMP-bd_C"/>
</dbReference>
<feature type="domain" description="Carrier" evidence="9">
    <location>
        <begin position="4483"/>
        <end position="4557"/>
    </location>
</feature>
<keyword evidence="4" id="KW-0597">Phosphoprotein</keyword>
<dbReference type="Gene3D" id="2.30.38.10">
    <property type="entry name" value="Luciferase, Domain 3"/>
    <property type="match status" value="4"/>
</dbReference>
<dbReference type="InterPro" id="IPR042099">
    <property type="entry name" value="ANL_N_sf"/>
</dbReference>
<feature type="domain" description="Carrier" evidence="9">
    <location>
        <begin position="868"/>
        <end position="943"/>
    </location>
</feature>
<dbReference type="GO" id="GO:0071766">
    <property type="term" value="P:Actinobacterium-type cell wall biogenesis"/>
    <property type="evidence" value="ECO:0007669"/>
    <property type="project" value="UniProtKB-ARBA"/>
</dbReference>
<feature type="domain" description="Carrier" evidence="9">
    <location>
        <begin position="1924"/>
        <end position="1998"/>
    </location>
</feature>
<reference evidence="11" key="1">
    <citation type="submission" date="2016-10" db="EMBL/GenBank/DDBJ databases">
        <authorList>
            <person name="Varghese N."/>
            <person name="Submissions S."/>
        </authorList>
    </citation>
    <scope>NUCLEOTIDE SEQUENCE [LARGE SCALE GENOMIC DNA]</scope>
    <source>
        <strain evidence="11">LMG 26416</strain>
    </source>
</reference>
<dbReference type="RefSeq" id="WP_177197901.1">
    <property type="nucleotide sequence ID" value="NZ_FOAJ01000001.1"/>
</dbReference>
<evidence type="ECO:0000259" key="9">
    <source>
        <dbReference type="PROSITE" id="PS50075"/>
    </source>
</evidence>
<dbReference type="CDD" id="cd05930">
    <property type="entry name" value="A_NRPS"/>
    <property type="match status" value="1"/>
</dbReference>
<dbReference type="CDD" id="cd19534">
    <property type="entry name" value="E_NRPS"/>
    <property type="match status" value="2"/>
</dbReference>
<dbReference type="Pfam" id="PF00550">
    <property type="entry name" value="PP-binding"/>
    <property type="match status" value="5"/>
</dbReference>
<protein>
    <submittedName>
        <fullName evidence="10">Non-ribosomal peptide synthase domain TIGR01720/amino acid adenylation domain-containing protein</fullName>
    </submittedName>
</protein>
<dbReference type="PROSITE" id="PS50075">
    <property type="entry name" value="CARRIER"/>
    <property type="match status" value="5"/>
</dbReference>
<name>A0A1H7FDB2_9BURK</name>